<feature type="domain" description="ABC3 transporter permease C-terminal" evidence="8">
    <location>
        <begin position="684"/>
        <end position="796"/>
    </location>
</feature>
<dbReference type="InterPro" id="IPR017800">
    <property type="entry name" value="ADOP"/>
</dbReference>
<feature type="transmembrane region" description="Helical" evidence="7">
    <location>
        <begin position="727"/>
        <end position="749"/>
    </location>
</feature>
<feature type="transmembrane region" description="Helical" evidence="7">
    <location>
        <begin position="268"/>
        <end position="291"/>
    </location>
</feature>
<dbReference type="GO" id="GO:0005886">
    <property type="term" value="C:plasma membrane"/>
    <property type="evidence" value="ECO:0007669"/>
    <property type="project" value="UniProtKB-SubCell"/>
</dbReference>
<dbReference type="NCBIfam" id="TIGR03434">
    <property type="entry name" value="ADOP"/>
    <property type="match status" value="1"/>
</dbReference>
<dbReference type="Pfam" id="PF12704">
    <property type="entry name" value="MacB_PCD"/>
    <property type="match status" value="2"/>
</dbReference>
<feature type="domain" description="MacB-like periplasmic core" evidence="9">
    <location>
        <begin position="18"/>
        <end position="233"/>
    </location>
</feature>
<feature type="domain" description="MacB-like periplasmic core" evidence="9">
    <location>
        <begin position="469"/>
        <end position="647"/>
    </location>
</feature>
<keyword evidence="5 7" id="KW-0472">Membrane</keyword>
<evidence type="ECO:0000256" key="6">
    <source>
        <dbReference type="ARBA" id="ARBA00038076"/>
    </source>
</evidence>
<evidence type="ECO:0000256" key="5">
    <source>
        <dbReference type="ARBA" id="ARBA00023136"/>
    </source>
</evidence>
<dbReference type="InterPro" id="IPR050250">
    <property type="entry name" value="Macrolide_Exporter_MacB"/>
</dbReference>
<feature type="transmembrane region" description="Helical" evidence="7">
    <location>
        <begin position="318"/>
        <end position="339"/>
    </location>
</feature>
<dbReference type="PANTHER" id="PTHR30572">
    <property type="entry name" value="MEMBRANE COMPONENT OF TRANSPORTER-RELATED"/>
    <property type="match status" value="1"/>
</dbReference>
<keyword evidence="3 7" id="KW-0812">Transmembrane</keyword>
<sequence>MNDLRFALRQLRKSPGFTLVAVLTLALGIGANTAIFSVIHAVLLRPLPYPEPHRIMALHEANGAQEFSLAFPDYMDWRRDNTVFEHLALSRRDSRNLTIPGREPERIGVSFVTANFFNVIGLPAQLGRTFTEEEDRVGGPALMVISDRLWQRLFNRDPNMLGRSITFHNQPVTVVGVMPPAMSSPQETDAWFPIMRRTSNPAWQNRANHPMMFAWGRLKPGVTVEQARAEMKTIAARLEQQYPDTNAGVTAVVKPLLDNLVGGYRKNLTLLLGSVGLVLLIACANLANLFAARGAARAREFAIRAAVGASRAQIVRQLLIESTLIALLGGALGYLFAVWSGDAIAALGPSGVTRFQEVSFDLRVLGFTFALAALTSVLFGLWPALGASRANVQLALKSGSAQTSDTRSARRSRDWLVIGEIALTVVLLSSAALVMKSFARAQALSLGYEPRDLLTARVDLPSSNYRSLEAVQTFSNGLLDRVRALPGVSSASIGTNPVQLSGWQSNFQREGQQLTTAEQPNAESEVVAPDYFATLKAPIIRGRALDERDKKGAPLAVVIDETLAQQIFPGEDPLGKRLSSAPGDGEGAEERLYEIVGIVGRMQFRGFDDPTPLPALFFSQGQVERTNLVLLVRSTVGKASLEKSIRDVVASIDPNQPVHDVRPMMERVAETWAAPRLMTWLLAVFAGLALVLATIGLYGVISYTVLRRMREIGLRLALGAQRGHIRALIAGQGARLLGLGLVLGTLGALASSRLLKSFLFDIEAVDLSVYFAVSLLLALAAAAACWLPTRSASRVDPIITLRAE</sequence>
<dbReference type="AlphaFoldDB" id="A0A6J4H955"/>
<evidence type="ECO:0000313" key="10">
    <source>
        <dbReference type="EMBL" id="CAA9216661.1"/>
    </source>
</evidence>
<organism evidence="10">
    <name type="scientific">uncultured Chthoniobacterales bacterium</name>
    <dbReference type="NCBI Taxonomy" id="1836801"/>
    <lineage>
        <taxon>Bacteria</taxon>
        <taxon>Pseudomonadati</taxon>
        <taxon>Verrucomicrobiota</taxon>
        <taxon>Spartobacteria</taxon>
        <taxon>Chthoniobacterales</taxon>
        <taxon>environmental samples</taxon>
    </lineage>
</organism>
<feature type="transmembrane region" description="Helical" evidence="7">
    <location>
        <begin position="364"/>
        <end position="385"/>
    </location>
</feature>
<evidence type="ECO:0000256" key="3">
    <source>
        <dbReference type="ARBA" id="ARBA00022692"/>
    </source>
</evidence>
<comment type="subcellular location">
    <subcellularLocation>
        <location evidence="1">Cell membrane</location>
        <topology evidence="1">Multi-pass membrane protein</topology>
    </subcellularLocation>
</comment>
<dbReference type="InterPro" id="IPR003838">
    <property type="entry name" value="ABC3_permease_C"/>
</dbReference>
<keyword evidence="4 7" id="KW-1133">Transmembrane helix</keyword>
<evidence type="ECO:0008006" key="11">
    <source>
        <dbReference type="Google" id="ProtNLM"/>
    </source>
</evidence>
<dbReference type="PANTHER" id="PTHR30572:SF4">
    <property type="entry name" value="ABC TRANSPORTER PERMEASE YTRF"/>
    <property type="match status" value="1"/>
</dbReference>
<dbReference type="Pfam" id="PF02687">
    <property type="entry name" value="FtsX"/>
    <property type="match status" value="2"/>
</dbReference>
<proteinExistence type="inferred from homology"/>
<feature type="transmembrane region" description="Helical" evidence="7">
    <location>
        <begin position="680"/>
        <end position="706"/>
    </location>
</feature>
<comment type="similarity">
    <text evidence="6">Belongs to the ABC-4 integral membrane protein family.</text>
</comment>
<feature type="domain" description="ABC3 transporter permease C-terminal" evidence="8">
    <location>
        <begin position="276"/>
        <end position="391"/>
    </location>
</feature>
<evidence type="ECO:0000256" key="1">
    <source>
        <dbReference type="ARBA" id="ARBA00004651"/>
    </source>
</evidence>
<feature type="transmembrane region" description="Helical" evidence="7">
    <location>
        <begin position="769"/>
        <end position="787"/>
    </location>
</feature>
<dbReference type="EMBL" id="CADCTA010000020">
    <property type="protein sequence ID" value="CAA9216661.1"/>
    <property type="molecule type" value="Genomic_DNA"/>
</dbReference>
<evidence type="ECO:0000256" key="7">
    <source>
        <dbReference type="SAM" id="Phobius"/>
    </source>
</evidence>
<dbReference type="InterPro" id="IPR025857">
    <property type="entry name" value="MacB_PCD"/>
</dbReference>
<feature type="transmembrane region" description="Helical" evidence="7">
    <location>
        <begin position="415"/>
        <end position="435"/>
    </location>
</feature>
<keyword evidence="2" id="KW-1003">Cell membrane</keyword>
<feature type="transmembrane region" description="Helical" evidence="7">
    <location>
        <begin position="20"/>
        <end position="44"/>
    </location>
</feature>
<evidence type="ECO:0000256" key="2">
    <source>
        <dbReference type="ARBA" id="ARBA00022475"/>
    </source>
</evidence>
<dbReference type="GO" id="GO:0022857">
    <property type="term" value="F:transmembrane transporter activity"/>
    <property type="evidence" value="ECO:0007669"/>
    <property type="project" value="TreeGrafter"/>
</dbReference>
<evidence type="ECO:0000259" key="8">
    <source>
        <dbReference type="Pfam" id="PF02687"/>
    </source>
</evidence>
<accession>A0A6J4H955</accession>
<evidence type="ECO:0000259" key="9">
    <source>
        <dbReference type="Pfam" id="PF12704"/>
    </source>
</evidence>
<reference evidence="10" key="1">
    <citation type="submission" date="2020-02" db="EMBL/GenBank/DDBJ databases">
        <authorList>
            <person name="Meier V. D."/>
        </authorList>
    </citation>
    <scope>NUCLEOTIDE SEQUENCE</scope>
    <source>
        <strain evidence="10">AVDCRST_MAG42</strain>
    </source>
</reference>
<evidence type="ECO:0000256" key="4">
    <source>
        <dbReference type="ARBA" id="ARBA00022989"/>
    </source>
</evidence>
<name>A0A6J4H955_9BACT</name>
<protein>
    <recommendedName>
        <fullName evidence="11">ABC transporter permease</fullName>
    </recommendedName>
</protein>
<gene>
    <name evidence="10" type="ORF">AVDCRST_MAG42-255</name>
</gene>